<dbReference type="Proteomes" id="UP000290365">
    <property type="component" value="Chromosome"/>
</dbReference>
<dbReference type="InterPro" id="IPR050250">
    <property type="entry name" value="Macrolide_Exporter_MacB"/>
</dbReference>
<sequence>MTDFFGIPIETLTQSLIIITCSIVAGVILLALGNAIFFKIGVRNISRRRLQMVLIVFALMLSTTLLSSVLATGDVLTAAVQSVAVYNWGNIDELIEGGRGELGLYRDDIYTRLHSYAERNPHIAAVGAALRESELLIADQSSRQVRSQVTALGVLPGSERGFGGMQDQTNGKQLTIGELGSDQAYLNLTLAQLLNARAGDKLYLYSQRWPGQRYTLHVRAIVGNNGLVGDSPYLLTHVQTFQQIEHASHKINQIFIANAGGGGVSGVDLSTTVSQALEDQLPHHVHVIKVKEQGVQNSQKAQDIFSRIFALFALFALAISLLLIFLIFVLLAAERRSEMGMARALGVQRHQLVLMFLFEGAVYDLLASFIGLLLGVGVGALLVTLLGPILTRFNFPLKLTFQPHSLIIAYCLGVIFTFFSVALSSWIVSRMTVVEAIRDLPEPARPIYALRELPSRLATLSKQMLRVRAGTEKRPLRYGRRILLEYLPAVLLALLSTLTRLGLLPLLAGIGFMRLGLDTLQIIPFSLGLSLVIIGAGLLLKTLLEQGFLLICRKYSLGEASQKSIAGISIALMGLALVAYWALPFDALARLGLPRFAAGIEVFFVAGFMMILGMVWALITNAEILTRPLLALCSRLAGFYAIAKLASAYPLQRRLRTGLSIIMFSMVVFTMTVMAVITNSMQQTYVDINAQTGGYDIQAKAYFKALPDLSSSLAKNGIDPRSFSVIGERTTTAVGVLQLSANAPRWSLYPAQVVSGGFLQGYGLHLTARAQGLTSDSAVWQALQSHPDYALIDSSALPYNSNDLLAPVYDPNTPSASQAGISATPPGLDPRYTFALSGVYQGEKSFPATPLWVIGLQNQKAVKLTIIGVVDNSDSAHFGLYIPQSSYSSGIANPKGSQGDTPEAQTYYFKAAPGQDKRGLALKLGSAFLDDGLETTVLEDAIWQLRGPRILLSNVLLGIVGITLLLGVAALAITGTRAVVERRQQIGMLRALGCGRKLIQGAFLLESFLVGALGSALGIVLGLILARNIFAANFFERYQTGLTFGIPWQQLALIVGVALLASFLGALLPAWQAGKVAPAEALRYQ</sequence>
<evidence type="ECO:0000256" key="5">
    <source>
        <dbReference type="ARBA" id="ARBA00023136"/>
    </source>
</evidence>
<protein>
    <submittedName>
        <fullName evidence="9">FtsX-like permease family protein</fullName>
    </submittedName>
</protein>
<evidence type="ECO:0000313" key="10">
    <source>
        <dbReference type="Proteomes" id="UP000290365"/>
    </source>
</evidence>
<feature type="domain" description="ABC3 transporter permease C-terminal" evidence="8">
    <location>
        <begin position="311"/>
        <end position="432"/>
    </location>
</feature>
<feature type="transmembrane region" description="Helical" evidence="7">
    <location>
        <begin position="522"/>
        <end position="544"/>
    </location>
</feature>
<dbReference type="AlphaFoldDB" id="A0A4P6JVM3"/>
<keyword evidence="4 7" id="KW-1133">Transmembrane helix</keyword>
<dbReference type="Pfam" id="PF02687">
    <property type="entry name" value="FtsX"/>
    <property type="match status" value="2"/>
</dbReference>
<feature type="transmembrane region" description="Helical" evidence="7">
    <location>
        <begin position="407"/>
        <end position="428"/>
    </location>
</feature>
<dbReference type="GO" id="GO:0005886">
    <property type="term" value="C:plasma membrane"/>
    <property type="evidence" value="ECO:0007669"/>
    <property type="project" value="UniProtKB-SubCell"/>
</dbReference>
<dbReference type="KEGG" id="kbs:EPA93_26740"/>
<accession>A0A4P6JVM3</accession>
<feature type="transmembrane region" description="Helical" evidence="7">
    <location>
        <begin position="483"/>
        <end position="510"/>
    </location>
</feature>
<keyword evidence="3 7" id="KW-0812">Transmembrane</keyword>
<evidence type="ECO:0000256" key="3">
    <source>
        <dbReference type="ARBA" id="ARBA00022692"/>
    </source>
</evidence>
<dbReference type="OrthoDB" id="135354at2"/>
<comment type="similarity">
    <text evidence="6">Belongs to the ABC-4 integral membrane protein family.</text>
</comment>
<feature type="transmembrane region" description="Helical" evidence="7">
    <location>
        <begin position="955"/>
        <end position="980"/>
    </location>
</feature>
<feature type="transmembrane region" description="Helical" evidence="7">
    <location>
        <begin position="50"/>
        <end position="71"/>
    </location>
</feature>
<name>A0A4P6JVM3_KTERU</name>
<feature type="transmembrane region" description="Helical" evidence="7">
    <location>
        <begin position="12"/>
        <end position="38"/>
    </location>
</feature>
<feature type="transmembrane region" description="Helical" evidence="7">
    <location>
        <begin position="1001"/>
        <end position="1026"/>
    </location>
</feature>
<keyword evidence="2" id="KW-1003">Cell membrane</keyword>
<dbReference type="InterPro" id="IPR003838">
    <property type="entry name" value="ABC3_permease_C"/>
</dbReference>
<evidence type="ECO:0000259" key="8">
    <source>
        <dbReference type="Pfam" id="PF02687"/>
    </source>
</evidence>
<feature type="transmembrane region" description="Helical" evidence="7">
    <location>
        <begin position="354"/>
        <end position="387"/>
    </location>
</feature>
<feature type="transmembrane region" description="Helical" evidence="7">
    <location>
        <begin position="595"/>
        <end position="619"/>
    </location>
</feature>
<feature type="transmembrane region" description="Helical" evidence="7">
    <location>
        <begin position="659"/>
        <end position="677"/>
    </location>
</feature>
<feature type="transmembrane region" description="Helical" evidence="7">
    <location>
        <begin position="1046"/>
        <end position="1068"/>
    </location>
</feature>
<evidence type="ECO:0000256" key="6">
    <source>
        <dbReference type="ARBA" id="ARBA00038076"/>
    </source>
</evidence>
<dbReference type="EMBL" id="CP035758">
    <property type="protein sequence ID" value="QBD79390.1"/>
    <property type="molecule type" value="Genomic_DNA"/>
</dbReference>
<feature type="transmembrane region" description="Helical" evidence="7">
    <location>
        <begin position="308"/>
        <end position="333"/>
    </location>
</feature>
<feature type="transmembrane region" description="Helical" evidence="7">
    <location>
        <begin position="565"/>
        <end position="583"/>
    </location>
</feature>
<evidence type="ECO:0000256" key="4">
    <source>
        <dbReference type="ARBA" id="ARBA00022989"/>
    </source>
</evidence>
<gene>
    <name evidence="9" type="ORF">EPA93_26740</name>
</gene>
<evidence type="ECO:0000256" key="7">
    <source>
        <dbReference type="SAM" id="Phobius"/>
    </source>
</evidence>
<dbReference type="GO" id="GO:0022857">
    <property type="term" value="F:transmembrane transporter activity"/>
    <property type="evidence" value="ECO:0007669"/>
    <property type="project" value="TreeGrafter"/>
</dbReference>
<reference evidence="9 10" key="1">
    <citation type="submission" date="2019-01" db="EMBL/GenBank/DDBJ databases">
        <title>Ktedonosporobacter rubrisoli SCAWS-G2.</title>
        <authorList>
            <person name="Huang Y."/>
            <person name="Yan B."/>
        </authorList>
    </citation>
    <scope>NUCLEOTIDE SEQUENCE [LARGE SCALE GENOMIC DNA]</scope>
    <source>
        <strain evidence="9 10">SCAWS-G2</strain>
    </source>
</reference>
<dbReference type="RefSeq" id="WP_129890443.1">
    <property type="nucleotide sequence ID" value="NZ_CP035758.1"/>
</dbReference>
<feature type="domain" description="ABC3 transporter permease C-terminal" evidence="8">
    <location>
        <begin position="959"/>
        <end position="1076"/>
    </location>
</feature>
<proteinExistence type="inferred from homology"/>
<evidence type="ECO:0000256" key="1">
    <source>
        <dbReference type="ARBA" id="ARBA00004651"/>
    </source>
</evidence>
<evidence type="ECO:0000313" key="9">
    <source>
        <dbReference type="EMBL" id="QBD79390.1"/>
    </source>
</evidence>
<evidence type="ECO:0000256" key="2">
    <source>
        <dbReference type="ARBA" id="ARBA00022475"/>
    </source>
</evidence>
<dbReference type="PANTHER" id="PTHR30572:SF4">
    <property type="entry name" value="ABC TRANSPORTER PERMEASE YTRF"/>
    <property type="match status" value="1"/>
</dbReference>
<keyword evidence="10" id="KW-1185">Reference proteome</keyword>
<organism evidence="9 10">
    <name type="scientific">Ktedonosporobacter rubrisoli</name>
    <dbReference type="NCBI Taxonomy" id="2509675"/>
    <lineage>
        <taxon>Bacteria</taxon>
        <taxon>Bacillati</taxon>
        <taxon>Chloroflexota</taxon>
        <taxon>Ktedonobacteria</taxon>
        <taxon>Ktedonobacterales</taxon>
        <taxon>Ktedonosporobacteraceae</taxon>
        <taxon>Ktedonosporobacter</taxon>
    </lineage>
</organism>
<comment type="subcellular location">
    <subcellularLocation>
        <location evidence="1">Cell membrane</location>
        <topology evidence="1">Multi-pass membrane protein</topology>
    </subcellularLocation>
</comment>
<keyword evidence="5 7" id="KW-0472">Membrane</keyword>
<dbReference type="PANTHER" id="PTHR30572">
    <property type="entry name" value="MEMBRANE COMPONENT OF TRANSPORTER-RELATED"/>
    <property type="match status" value="1"/>
</dbReference>